<keyword evidence="1" id="KW-0472">Membrane</keyword>
<feature type="transmembrane region" description="Helical" evidence="1">
    <location>
        <begin position="59"/>
        <end position="81"/>
    </location>
</feature>
<keyword evidence="1" id="KW-1133">Transmembrane helix</keyword>
<keyword evidence="1" id="KW-0812">Transmembrane</keyword>
<feature type="transmembrane region" description="Helical" evidence="1">
    <location>
        <begin position="21"/>
        <end position="39"/>
    </location>
</feature>
<evidence type="ECO:0000313" key="3">
    <source>
        <dbReference type="Proteomes" id="UP001574673"/>
    </source>
</evidence>
<evidence type="ECO:0000313" key="2">
    <source>
        <dbReference type="EMBL" id="MFA9949542.1"/>
    </source>
</evidence>
<evidence type="ECO:0000256" key="1">
    <source>
        <dbReference type="SAM" id="Phobius"/>
    </source>
</evidence>
<dbReference type="Proteomes" id="UP001574673">
    <property type="component" value="Unassembled WGS sequence"/>
</dbReference>
<feature type="transmembrane region" description="Helical" evidence="1">
    <location>
        <begin position="157"/>
        <end position="180"/>
    </location>
</feature>
<accession>A0ABV4UDB4</accession>
<dbReference type="RefSeq" id="WP_418890661.1">
    <property type="nucleotide sequence ID" value="NZ_JBEUWX010000002.1"/>
</dbReference>
<protein>
    <submittedName>
        <fullName evidence="2">Uncharacterized protein</fullName>
    </submittedName>
</protein>
<proteinExistence type="predicted"/>
<sequence length="193" mass="21072">MLSLVFPLFFLQKFPFERYAFPRWQAVLAITFLGLLVGLDSDRVWSDPETLIIPSWLMFGMAMLSIWGAFLVSLGFLRWWLKRGGRWDGRGDLFNLLAASYLVADTLCIGLMLLDTSPLLILPQGLYSIWVTGNALSGAIPKASLGYSIGGFIMSQILIALLVVFLFAALGFALALFGYVPPPPPGAGPPGIA</sequence>
<comment type="caution">
    <text evidence="2">The sequence shown here is derived from an EMBL/GenBank/DDBJ whole genome shotgun (WGS) entry which is preliminary data.</text>
</comment>
<keyword evidence="3" id="KW-1185">Reference proteome</keyword>
<name>A0ABV4UDB4_9RHOO</name>
<reference evidence="3" key="1">
    <citation type="submission" date="2024-06" db="EMBL/GenBank/DDBJ databases">
        <title>Radixoralia hellwigii gen. nov., sp nov., isolated from a root canal in the human oral cavity.</title>
        <authorList>
            <person name="Bartsch S."/>
            <person name="Wittmer A."/>
            <person name="Schulz A.-K."/>
            <person name="Neumann-Schaal M."/>
            <person name="Wolf J."/>
            <person name="Gronow S."/>
            <person name="Tennert C."/>
            <person name="Haecker G."/>
            <person name="Cieplik F."/>
            <person name="Al-Ahmad A."/>
        </authorList>
    </citation>
    <scope>NUCLEOTIDE SEQUENCE [LARGE SCALE GENOMIC DNA]</scope>
    <source>
        <strain evidence="3">Wk13</strain>
    </source>
</reference>
<feature type="transmembrane region" description="Helical" evidence="1">
    <location>
        <begin position="93"/>
        <end position="114"/>
    </location>
</feature>
<dbReference type="EMBL" id="JBEUWX010000002">
    <property type="protein sequence ID" value="MFA9949542.1"/>
    <property type="molecule type" value="Genomic_DNA"/>
</dbReference>
<organism evidence="2 3">
    <name type="scientific">Dentiradicibacter hellwigii</name>
    <dbReference type="NCBI Taxonomy" id="3149053"/>
    <lineage>
        <taxon>Bacteria</taxon>
        <taxon>Pseudomonadati</taxon>
        <taxon>Pseudomonadota</taxon>
        <taxon>Betaproteobacteria</taxon>
        <taxon>Rhodocyclales</taxon>
        <taxon>Rhodocyclaceae</taxon>
        <taxon>Dentiradicibacter</taxon>
    </lineage>
</organism>
<feature type="transmembrane region" description="Helical" evidence="1">
    <location>
        <begin position="126"/>
        <end position="145"/>
    </location>
</feature>
<gene>
    <name evidence="2" type="ORF">ABCS64_04230</name>
</gene>